<reference evidence="1" key="1">
    <citation type="submission" date="2022-08" db="EMBL/GenBank/DDBJ databases">
        <title>Genome Sequence of Fusarium decemcellulare.</title>
        <authorList>
            <person name="Buettner E."/>
        </authorList>
    </citation>
    <scope>NUCLEOTIDE SEQUENCE</scope>
    <source>
        <strain evidence="1">Babe19</strain>
    </source>
</reference>
<accession>A0ACC1S0V5</accession>
<keyword evidence="2" id="KW-1185">Reference proteome</keyword>
<sequence length="317" mass="35262">MATGSLHPLSTRGELLPFKDDFYLWSYVPSIPAAAVFLILFLALSILHTWKMYRKRMWFCLPFVIGGYLEAIGYVGRIAANKATDQLGPYVIQSVLLLIPPSLFAASIYMTLGRVIRNLGARAESCLFITVRWLTTIFVVGDVFAFLVQGGGAGFMAAGSDPKMGEIIVVVGLAIQILFFGVFVAAAVSFQMRYRHQDPAPQSDFSWTSVFKRGQEAGCGQVPWRSMMNMLYAVSILILARCIFRIIEYVMGADAYLLSHEWTLYVFDGVLMAAAMAIFYVYYPSTIGKTQDLEQMDTLDVGESIEMSNYNSTKPQG</sequence>
<protein>
    <submittedName>
        <fullName evidence="1">Uncharacterized protein</fullName>
    </submittedName>
</protein>
<proteinExistence type="predicted"/>
<evidence type="ECO:0000313" key="1">
    <source>
        <dbReference type="EMBL" id="KAJ3529425.1"/>
    </source>
</evidence>
<dbReference type="Proteomes" id="UP001148629">
    <property type="component" value="Unassembled WGS sequence"/>
</dbReference>
<name>A0ACC1S0V5_9HYPO</name>
<organism evidence="1 2">
    <name type="scientific">Fusarium decemcellulare</name>
    <dbReference type="NCBI Taxonomy" id="57161"/>
    <lineage>
        <taxon>Eukaryota</taxon>
        <taxon>Fungi</taxon>
        <taxon>Dikarya</taxon>
        <taxon>Ascomycota</taxon>
        <taxon>Pezizomycotina</taxon>
        <taxon>Sordariomycetes</taxon>
        <taxon>Hypocreomycetidae</taxon>
        <taxon>Hypocreales</taxon>
        <taxon>Nectriaceae</taxon>
        <taxon>Fusarium</taxon>
        <taxon>Fusarium decemcellulare species complex</taxon>
    </lineage>
</organism>
<dbReference type="EMBL" id="JANRMS010001291">
    <property type="protein sequence ID" value="KAJ3529425.1"/>
    <property type="molecule type" value="Genomic_DNA"/>
</dbReference>
<gene>
    <name evidence="1" type="ORF">NM208_g9767</name>
</gene>
<evidence type="ECO:0000313" key="2">
    <source>
        <dbReference type="Proteomes" id="UP001148629"/>
    </source>
</evidence>
<comment type="caution">
    <text evidence="1">The sequence shown here is derived from an EMBL/GenBank/DDBJ whole genome shotgun (WGS) entry which is preliminary data.</text>
</comment>